<keyword evidence="3" id="KW-0195">Cyclin</keyword>
<dbReference type="InterPro" id="IPR036915">
    <property type="entry name" value="Cyclin-like_sf"/>
</dbReference>
<dbReference type="CDD" id="cd20543">
    <property type="entry name" value="CYCLIN_AtCycD-like_rpt1"/>
    <property type="match status" value="1"/>
</dbReference>
<evidence type="ECO:0000259" key="4">
    <source>
        <dbReference type="SMART" id="SM00385"/>
    </source>
</evidence>
<comment type="caution">
    <text evidence="5">The sequence shown here is derived from an EMBL/GenBank/DDBJ whole genome shotgun (WGS) entry which is preliminary data.</text>
</comment>
<keyword evidence="1" id="KW-0132">Cell division</keyword>
<dbReference type="PANTHER" id="PTHR10177">
    <property type="entry name" value="CYCLINS"/>
    <property type="match status" value="1"/>
</dbReference>
<name>A0A2G2X0T6_CAPBA</name>
<dbReference type="SMART" id="SM00385">
    <property type="entry name" value="CYCLIN"/>
    <property type="match status" value="1"/>
</dbReference>
<keyword evidence="6" id="KW-1185">Reference proteome</keyword>
<dbReference type="AlphaFoldDB" id="A0A2G2X0T6"/>
<reference evidence="5 6" key="1">
    <citation type="journal article" date="2017" name="Genome Biol.">
        <title>New reference genome sequences of hot pepper reveal the massive evolution of plant disease-resistance genes by retroduplication.</title>
        <authorList>
            <person name="Kim S."/>
            <person name="Park J."/>
            <person name="Yeom S.I."/>
            <person name="Kim Y.M."/>
            <person name="Seo E."/>
            <person name="Kim K.T."/>
            <person name="Kim M.S."/>
            <person name="Lee J.M."/>
            <person name="Cheong K."/>
            <person name="Shin H.S."/>
            <person name="Kim S.B."/>
            <person name="Han K."/>
            <person name="Lee J."/>
            <person name="Park M."/>
            <person name="Lee H.A."/>
            <person name="Lee H.Y."/>
            <person name="Lee Y."/>
            <person name="Oh S."/>
            <person name="Lee J.H."/>
            <person name="Choi E."/>
            <person name="Choi E."/>
            <person name="Lee S.E."/>
            <person name="Jeon J."/>
            <person name="Kim H."/>
            <person name="Choi G."/>
            <person name="Song H."/>
            <person name="Lee J."/>
            <person name="Lee S.C."/>
            <person name="Kwon J.K."/>
            <person name="Lee H.Y."/>
            <person name="Koo N."/>
            <person name="Hong Y."/>
            <person name="Kim R.W."/>
            <person name="Kang W.H."/>
            <person name="Huh J.H."/>
            <person name="Kang B.C."/>
            <person name="Yang T.J."/>
            <person name="Lee Y.H."/>
            <person name="Bennetzen J.L."/>
            <person name="Choi D."/>
        </authorList>
    </citation>
    <scope>NUCLEOTIDE SEQUENCE [LARGE SCALE GENOMIC DNA]</scope>
    <source>
        <strain evidence="6">cv. PBC81</strain>
    </source>
</reference>
<dbReference type="Proteomes" id="UP000224567">
    <property type="component" value="Unassembled WGS sequence"/>
</dbReference>
<dbReference type="GO" id="GO:0051301">
    <property type="term" value="P:cell division"/>
    <property type="evidence" value="ECO:0007669"/>
    <property type="project" value="UniProtKB-KW"/>
</dbReference>
<evidence type="ECO:0000256" key="3">
    <source>
        <dbReference type="RuleBase" id="RU000383"/>
    </source>
</evidence>
<dbReference type="Pfam" id="PF00134">
    <property type="entry name" value="Cyclin_N"/>
    <property type="match status" value="1"/>
</dbReference>
<dbReference type="SUPFAM" id="SSF47954">
    <property type="entry name" value="Cyclin-like"/>
    <property type="match status" value="1"/>
</dbReference>
<sequence>MEEDWGDIFRSIQNFVSPEQEIAEEIRDIGADNEDYVNRMLGRENRIAIAGLTSCLPSRIMHHGWLLQVRNTAIDNIVTIGGPFGVRQITIYAAVTYVDRFLSVMPIKNERFRIPVLLGMACLNLASEVLERYEHQVDLSEYEKFADYDETTIMDMTDHVIHQFGETVTCVTPIQFTKYFLSRFCRDNTRTEYARIKTVHVIMSTLGDVRLMSLRPFIVGLAATLLASNPNILNEGQIATEIAALPPNWLIPLDNVWYCYNRLLELNEHI</sequence>
<accession>A0A2G2X0T6</accession>
<feature type="domain" description="Cyclin-like" evidence="4">
    <location>
        <begin position="75"/>
        <end position="162"/>
    </location>
</feature>
<dbReference type="EMBL" id="MLFT02000004">
    <property type="protein sequence ID" value="PHT51039.1"/>
    <property type="molecule type" value="Genomic_DNA"/>
</dbReference>
<proteinExistence type="inferred from homology"/>
<protein>
    <recommendedName>
        <fullName evidence="4">Cyclin-like domain-containing protein</fullName>
    </recommendedName>
</protein>
<dbReference type="InterPro" id="IPR013763">
    <property type="entry name" value="Cyclin-like_dom"/>
</dbReference>
<reference evidence="6" key="2">
    <citation type="journal article" date="2017" name="J. Anim. Genet.">
        <title>Multiple reference genome sequences of hot pepper reveal the massive evolution of plant disease resistance genes by retroduplication.</title>
        <authorList>
            <person name="Kim S."/>
            <person name="Park J."/>
            <person name="Yeom S.-I."/>
            <person name="Kim Y.-M."/>
            <person name="Seo E."/>
            <person name="Kim K.-T."/>
            <person name="Kim M.-S."/>
            <person name="Lee J.M."/>
            <person name="Cheong K."/>
            <person name="Shin H.-S."/>
            <person name="Kim S.-B."/>
            <person name="Han K."/>
            <person name="Lee J."/>
            <person name="Park M."/>
            <person name="Lee H.-A."/>
            <person name="Lee H.-Y."/>
            <person name="Lee Y."/>
            <person name="Oh S."/>
            <person name="Lee J.H."/>
            <person name="Choi E."/>
            <person name="Choi E."/>
            <person name="Lee S.E."/>
            <person name="Jeon J."/>
            <person name="Kim H."/>
            <person name="Choi G."/>
            <person name="Song H."/>
            <person name="Lee J."/>
            <person name="Lee S.-C."/>
            <person name="Kwon J.-K."/>
            <person name="Lee H.-Y."/>
            <person name="Koo N."/>
            <person name="Hong Y."/>
            <person name="Kim R.W."/>
            <person name="Kang W.-H."/>
            <person name="Huh J.H."/>
            <person name="Kang B.-C."/>
            <person name="Yang T.-J."/>
            <person name="Lee Y.-H."/>
            <person name="Bennetzen J.L."/>
            <person name="Choi D."/>
        </authorList>
    </citation>
    <scope>NUCLEOTIDE SEQUENCE [LARGE SCALE GENOMIC DNA]</scope>
    <source>
        <strain evidence="6">cv. PBC81</strain>
    </source>
</reference>
<dbReference type="OrthoDB" id="306099at2759"/>
<dbReference type="Gene3D" id="1.10.472.10">
    <property type="entry name" value="Cyclin-like"/>
    <property type="match status" value="2"/>
</dbReference>
<dbReference type="InterPro" id="IPR039361">
    <property type="entry name" value="Cyclin"/>
</dbReference>
<evidence type="ECO:0000313" key="5">
    <source>
        <dbReference type="EMBL" id="PHT51039.1"/>
    </source>
</evidence>
<organism evidence="5 6">
    <name type="scientific">Capsicum baccatum</name>
    <name type="common">Peruvian pepper</name>
    <dbReference type="NCBI Taxonomy" id="33114"/>
    <lineage>
        <taxon>Eukaryota</taxon>
        <taxon>Viridiplantae</taxon>
        <taxon>Streptophyta</taxon>
        <taxon>Embryophyta</taxon>
        <taxon>Tracheophyta</taxon>
        <taxon>Spermatophyta</taxon>
        <taxon>Magnoliopsida</taxon>
        <taxon>eudicotyledons</taxon>
        <taxon>Gunneridae</taxon>
        <taxon>Pentapetalae</taxon>
        <taxon>asterids</taxon>
        <taxon>lamiids</taxon>
        <taxon>Solanales</taxon>
        <taxon>Solanaceae</taxon>
        <taxon>Solanoideae</taxon>
        <taxon>Capsiceae</taxon>
        <taxon>Capsicum</taxon>
    </lineage>
</organism>
<dbReference type="InterPro" id="IPR006671">
    <property type="entry name" value="Cyclin_N"/>
</dbReference>
<evidence type="ECO:0000313" key="6">
    <source>
        <dbReference type="Proteomes" id="UP000224567"/>
    </source>
</evidence>
<evidence type="ECO:0000256" key="1">
    <source>
        <dbReference type="ARBA" id="ARBA00022618"/>
    </source>
</evidence>
<comment type="similarity">
    <text evidence="3">Belongs to the cyclin family.</text>
</comment>
<keyword evidence="2" id="KW-0131">Cell cycle</keyword>
<dbReference type="STRING" id="33114.A0A2G2X0T6"/>
<gene>
    <name evidence="5" type="ORF">CQW23_10786</name>
</gene>
<evidence type="ECO:0000256" key="2">
    <source>
        <dbReference type="ARBA" id="ARBA00023306"/>
    </source>
</evidence>